<evidence type="ECO:0000313" key="2">
    <source>
        <dbReference type="Proteomes" id="UP000823900"/>
    </source>
</evidence>
<comment type="caution">
    <text evidence="1">The sequence shown here is derived from an EMBL/GenBank/DDBJ whole genome shotgun (WGS) entry which is preliminary data.</text>
</comment>
<sequence length="267" mass="30089">MMTDVKQALEQKAAAKKEQPVKLTKNMTIVDMVKALEPEIRRALPAVLTPERFTRMALSAINNTPELANCTPMSFIAALMNAAQLGMEPNTPLGQAYLIPYKNKGVLECQFQLGYKGLIDLAYRTGKIQMIQAHVVREFDYFEYQYGLDSRLVHRPGTGDRGEITFIYGLFKLNNGGYGFEVSNKEDMDAFAAKYSKSYGSKFSPWADNYEDMAKKTVIKRALKYAPVSSDFQKALSVDETIKTELSVDMSEVQNQSLIEEEKETLE</sequence>
<organism evidence="1 2">
    <name type="scientific">Candidatus Lachnoclostridium stercoravium</name>
    <dbReference type="NCBI Taxonomy" id="2838633"/>
    <lineage>
        <taxon>Bacteria</taxon>
        <taxon>Bacillati</taxon>
        <taxon>Bacillota</taxon>
        <taxon>Clostridia</taxon>
        <taxon>Lachnospirales</taxon>
        <taxon>Lachnospiraceae</taxon>
    </lineage>
</organism>
<reference evidence="1" key="2">
    <citation type="submission" date="2021-04" db="EMBL/GenBank/DDBJ databases">
        <authorList>
            <person name="Gilroy R."/>
        </authorList>
    </citation>
    <scope>NUCLEOTIDE SEQUENCE</scope>
    <source>
        <strain evidence="1">CHK178-16964</strain>
    </source>
</reference>
<dbReference type="AlphaFoldDB" id="A0A9D2HFV8"/>
<accession>A0A9D2HFV8</accession>
<gene>
    <name evidence="1" type="ORF">IAA07_00330</name>
</gene>
<dbReference type="InterPro" id="IPR004590">
    <property type="entry name" value="ssDNA_annealing_RecT"/>
</dbReference>
<proteinExistence type="predicted"/>
<protein>
    <submittedName>
        <fullName evidence="1">Recombinase RecT</fullName>
    </submittedName>
</protein>
<dbReference type="Proteomes" id="UP000823900">
    <property type="component" value="Unassembled WGS sequence"/>
</dbReference>
<dbReference type="GO" id="GO:0003677">
    <property type="term" value="F:DNA binding"/>
    <property type="evidence" value="ECO:0007669"/>
    <property type="project" value="InterPro"/>
</dbReference>
<evidence type="ECO:0000313" key="1">
    <source>
        <dbReference type="EMBL" id="HJA70010.1"/>
    </source>
</evidence>
<reference evidence="1" key="1">
    <citation type="journal article" date="2021" name="PeerJ">
        <title>Extensive microbial diversity within the chicken gut microbiome revealed by metagenomics and culture.</title>
        <authorList>
            <person name="Gilroy R."/>
            <person name="Ravi A."/>
            <person name="Getino M."/>
            <person name="Pursley I."/>
            <person name="Horton D.L."/>
            <person name="Alikhan N.F."/>
            <person name="Baker D."/>
            <person name="Gharbi K."/>
            <person name="Hall N."/>
            <person name="Watson M."/>
            <person name="Adriaenssens E.M."/>
            <person name="Foster-Nyarko E."/>
            <person name="Jarju S."/>
            <person name="Secka A."/>
            <person name="Antonio M."/>
            <person name="Oren A."/>
            <person name="Chaudhuri R.R."/>
            <person name="La Ragione R."/>
            <person name="Hildebrand F."/>
            <person name="Pallen M.J."/>
        </authorList>
    </citation>
    <scope>NUCLEOTIDE SEQUENCE</scope>
    <source>
        <strain evidence="1">CHK178-16964</strain>
    </source>
</reference>
<name>A0A9D2HFV8_9FIRM</name>
<dbReference type="EMBL" id="DWZA01000004">
    <property type="protein sequence ID" value="HJA70010.1"/>
    <property type="molecule type" value="Genomic_DNA"/>
</dbReference>
<dbReference type="Pfam" id="PF03837">
    <property type="entry name" value="RecT"/>
    <property type="match status" value="1"/>
</dbReference>
<dbReference type="NCBIfam" id="TIGR00616">
    <property type="entry name" value="rect"/>
    <property type="match status" value="1"/>
</dbReference>
<dbReference type="GO" id="GO:0006259">
    <property type="term" value="P:DNA metabolic process"/>
    <property type="evidence" value="ECO:0007669"/>
    <property type="project" value="InterPro"/>
</dbReference>
<dbReference type="InterPro" id="IPR018330">
    <property type="entry name" value="RecT_fam"/>
</dbReference>